<dbReference type="STRING" id="215243.A0A0D2D2T6"/>
<proteinExistence type="predicted"/>
<reference evidence="3 4" key="1">
    <citation type="submission" date="2015-01" db="EMBL/GenBank/DDBJ databases">
        <title>The Genome Sequence of Exophiala oligosperma CBS72588.</title>
        <authorList>
            <consortium name="The Broad Institute Genomics Platform"/>
            <person name="Cuomo C."/>
            <person name="de Hoog S."/>
            <person name="Gorbushina A."/>
            <person name="Stielow B."/>
            <person name="Teixiera M."/>
            <person name="Abouelleil A."/>
            <person name="Chapman S.B."/>
            <person name="Priest M."/>
            <person name="Young S.K."/>
            <person name="Wortman J."/>
            <person name="Nusbaum C."/>
            <person name="Birren B."/>
        </authorList>
    </citation>
    <scope>NUCLEOTIDE SEQUENCE [LARGE SCALE GENOMIC DNA]</scope>
    <source>
        <strain evidence="3 4">CBS 72588</strain>
    </source>
</reference>
<dbReference type="InterPro" id="IPR011990">
    <property type="entry name" value="TPR-like_helical_dom_sf"/>
</dbReference>
<evidence type="ECO:0000313" key="3">
    <source>
        <dbReference type="EMBL" id="KIW36535.1"/>
    </source>
</evidence>
<dbReference type="EMBL" id="KN847354">
    <property type="protein sequence ID" value="KIW36535.1"/>
    <property type="molecule type" value="Genomic_DNA"/>
</dbReference>
<dbReference type="PANTHER" id="PTHR15696">
    <property type="entry name" value="SMG-7 SUPPRESSOR WITH MORPHOLOGICAL EFFECT ON GENITALIA PROTEIN 7"/>
    <property type="match status" value="1"/>
</dbReference>
<organism evidence="3 4">
    <name type="scientific">Exophiala oligosperma</name>
    <dbReference type="NCBI Taxonomy" id="215243"/>
    <lineage>
        <taxon>Eukaryota</taxon>
        <taxon>Fungi</taxon>
        <taxon>Dikarya</taxon>
        <taxon>Ascomycota</taxon>
        <taxon>Pezizomycotina</taxon>
        <taxon>Eurotiomycetes</taxon>
        <taxon>Chaetothyriomycetidae</taxon>
        <taxon>Chaetothyriales</taxon>
        <taxon>Herpotrichiellaceae</taxon>
        <taxon>Exophiala</taxon>
    </lineage>
</organism>
<dbReference type="VEuPathDB" id="FungiDB:PV06_11245"/>
<keyword evidence="4" id="KW-1185">Reference proteome</keyword>
<dbReference type="GO" id="GO:0000184">
    <property type="term" value="P:nuclear-transcribed mRNA catabolic process, nonsense-mediated decay"/>
    <property type="evidence" value="ECO:0007669"/>
    <property type="project" value="TreeGrafter"/>
</dbReference>
<dbReference type="GO" id="GO:0042162">
    <property type="term" value="F:telomeric DNA binding"/>
    <property type="evidence" value="ECO:0007669"/>
    <property type="project" value="TreeGrafter"/>
</dbReference>
<dbReference type="AlphaFoldDB" id="A0A0D2D2T6"/>
<evidence type="ECO:0000256" key="1">
    <source>
        <dbReference type="SAM" id="MobiDB-lite"/>
    </source>
</evidence>
<dbReference type="InterPro" id="IPR018834">
    <property type="entry name" value="DNA/RNA-bd_Est1-type"/>
</dbReference>
<dbReference type="GO" id="GO:0070034">
    <property type="term" value="F:telomerase RNA binding"/>
    <property type="evidence" value="ECO:0007669"/>
    <property type="project" value="TreeGrafter"/>
</dbReference>
<evidence type="ECO:0000259" key="2">
    <source>
        <dbReference type="Pfam" id="PF10373"/>
    </source>
</evidence>
<dbReference type="Pfam" id="PF10373">
    <property type="entry name" value="EST1_DNA_bind"/>
    <property type="match status" value="1"/>
</dbReference>
<accession>A0A0D2D2T6</accession>
<dbReference type="SUPFAM" id="SSF48452">
    <property type="entry name" value="TPR-like"/>
    <property type="match status" value="1"/>
</dbReference>
<dbReference type="Gene3D" id="1.25.40.10">
    <property type="entry name" value="Tetratricopeptide repeat domain"/>
    <property type="match status" value="1"/>
</dbReference>
<gene>
    <name evidence="3" type="ORF">PV06_11245</name>
</gene>
<dbReference type="GO" id="GO:0005697">
    <property type="term" value="C:telomerase holoenzyme complex"/>
    <property type="evidence" value="ECO:0007669"/>
    <property type="project" value="TreeGrafter"/>
</dbReference>
<protein>
    <recommendedName>
        <fullName evidence="2">DNA/RNA-binding domain-containing protein</fullName>
    </recommendedName>
</protein>
<dbReference type="Proteomes" id="UP000053342">
    <property type="component" value="Unassembled WGS sequence"/>
</dbReference>
<dbReference type="GeneID" id="27363319"/>
<evidence type="ECO:0000313" key="4">
    <source>
        <dbReference type="Proteomes" id="UP000053342"/>
    </source>
</evidence>
<name>A0A0D2D2T6_9EURO</name>
<dbReference type="InterPro" id="IPR045153">
    <property type="entry name" value="Est1/Ebs1-like"/>
</dbReference>
<dbReference type="OrthoDB" id="2017974at2759"/>
<feature type="region of interest" description="Disordered" evidence="1">
    <location>
        <begin position="1"/>
        <end position="25"/>
    </location>
</feature>
<dbReference type="PANTHER" id="PTHR15696:SF0">
    <property type="entry name" value="TELOMERASE-BINDING PROTEIN EST1A"/>
    <property type="match status" value="1"/>
</dbReference>
<dbReference type="FunFam" id="1.25.40.10:FF:000202">
    <property type="entry name" value="Unplaced genomic scaffold supercont1.7, whole genome shotgun sequence"/>
    <property type="match status" value="1"/>
</dbReference>
<sequence length="588" mass="67309">MTKKLSSNCSKEKSSLRNSHVARMSSQLETTPILPDQLVDEVKGIYKDIVSFNNQCDEIRKQLSQTTDGFSDEQLQALTNLHGTLLHKHYDFLMASQHPVASAALRRLPTKHDMLERMWTHSIHSCLELLRRLLPRSIEHMISFIYLTYPMMGLLIELAPVFCEPLIRCLGDLARYRMAIEEYDMQDRENWSSAARMWYHRAADLSPTEGRIQHHLAVLAKPNVVRQLFYYTKALVSDDPFVEARGSIMYLFSPFLKKYEATSQKHLRVETSLVTAAGVLFTRDYVSAYCMHIDRYLLELSGTIDRAGSSFKSQGAEMASSLIAMMLDFGSDENFLWKALCENSKETKKDQVEEASTSFSGLNNLEHSATAGERHRRFWQQDKPADARDFLQSAPPAGSRPGKFSSSNEVTSYVLPVWHKCVSIVAAKRGARNTAPFLHYTLAFLWGLSYVPETLIYIENFVPWEEIVRSLNAISRSGVSDEEVESPSFPQHQSGTGRQLPEDFLMRGFKWSCRHYYPPQFFEGQVTDVDDRTLELPSHVAPRAARCLWLGVRLATLDRYITYDFEEKQFSVLPLLVMCRQSDVMDED</sequence>
<feature type="domain" description="DNA/RNA-binding" evidence="2">
    <location>
        <begin position="195"/>
        <end position="268"/>
    </location>
</feature>
<dbReference type="RefSeq" id="XP_016256751.1">
    <property type="nucleotide sequence ID" value="XM_016412887.1"/>
</dbReference>